<evidence type="ECO:0000313" key="17">
    <source>
        <dbReference type="EMBL" id="CAB1449697.1"/>
    </source>
</evidence>
<feature type="binding site" evidence="13">
    <location>
        <begin position="179"/>
        <end position="186"/>
    </location>
    <ligand>
        <name>ATP</name>
        <dbReference type="ChEBI" id="CHEBI:30616"/>
    </ligand>
</feature>
<dbReference type="Pfam" id="PF02736">
    <property type="entry name" value="Myosin_N"/>
    <property type="match status" value="1"/>
</dbReference>
<feature type="region of interest" description="Disordered" evidence="14">
    <location>
        <begin position="1887"/>
        <end position="1937"/>
    </location>
</feature>
<dbReference type="FunFam" id="1.20.5.370:FF:000003">
    <property type="entry name" value="Myosin heavy chain"/>
    <property type="match status" value="1"/>
</dbReference>
<dbReference type="Gene3D" id="1.20.5.4820">
    <property type="match status" value="1"/>
</dbReference>
<dbReference type="FunFam" id="1.20.120.720:FF:000001">
    <property type="entry name" value="Myosin heavy chain, muscle"/>
    <property type="match status" value="1"/>
</dbReference>
<dbReference type="InterPro" id="IPR027417">
    <property type="entry name" value="P-loop_NTPase"/>
</dbReference>
<comment type="subcellular location">
    <subcellularLocation>
        <location evidence="1">Cytoplasm</location>
        <location evidence="1">Myofibril</location>
    </subcellularLocation>
</comment>
<dbReference type="FunFam" id="2.30.30.360:FF:000001">
    <property type="entry name" value="Myosin heavy chain"/>
    <property type="match status" value="1"/>
</dbReference>
<reference evidence="17" key="1">
    <citation type="submission" date="2020-03" db="EMBL/GenBank/DDBJ databases">
        <authorList>
            <person name="Weist P."/>
        </authorList>
    </citation>
    <scope>NUCLEOTIDE SEQUENCE</scope>
</reference>
<dbReference type="Pfam" id="PF01576">
    <property type="entry name" value="Myosin_tail_1"/>
    <property type="match status" value="1"/>
</dbReference>
<dbReference type="SUPFAM" id="SSF57997">
    <property type="entry name" value="Tropomyosin"/>
    <property type="match status" value="1"/>
</dbReference>
<dbReference type="Proteomes" id="UP001153269">
    <property type="component" value="Unassembled WGS sequence"/>
</dbReference>
<keyword evidence="5" id="KW-0963">Cytoplasm</keyword>
<dbReference type="SUPFAM" id="SSF90257">
    <property type="entry name" value="Myosin rod fragments"/>
    <property type="match status" value="6"/>
</dbReference>
<dbReference type="Gene3D" id="1.20.5.370">
    <property type="match status" value="5"/>
</dbReference>
<dbReference type="Gene3D" id="3.40.850.10">
    <property type="entry name" value="Kinesin motor domain"/>
    <property type="match status" value="1"/>
</dbReference>
<evidence type="ECO:0000256" key="1">
    <source>
        <dbReference type="ARBA" id="ARBA00004657"/>
    </source>
</evidence>
<protein>
    <recommendedName>
        <fullName evidence="19">Myosin heavy chain, fast skeletal muscle-like</fullName>
    </recommendedName>
</protein>
<dbReference type="GO" id="GO:0032982">
    <property type="term" value="C:myosin filament"/>
    <property type="evidence" value="ECO:0007669"/>
    <property type="project" value="UniProtKB-KW"/>
</dbReference>
<keyword evidence="4" id="KW-0488">Methylation</keyword>
<dbReference type="PROSITE" id="PS50096">
    <property type="entry name" value="IQ"/>
    <property type="match status" value="1"/>
</dbReference>
<feature type="region of interest" description="Disordered" evidence="14">
    <location>
        <begin position="1583"/>
        <end position="1602"/>
    </location>
</feature>
<proteinExistence type="inferred from homology"/>
<dbReference type="GO" id="GO:0005524">
    <property type="term" value="F:ATP binding"/>
    <property type="evidence" value="ECO:0007669"/>
    <property type="project" value="UniProtKB-UniRule"/>
</dbReference>
<keyword evidence="3" id="KW-0787">Thick filament</keyword>
<keyword evidence="18" id="KW-1185">Reference proteome</keyword>
<organism evidence="17 18">
    <name type="scientific">Pleuronectes platessa</name>
    <name type="common">European plaice</name>
    <dbReference type="NCBI Taxonomy" id="8262"/>
    <lineage>
        <taxon>Eukaryota</taxon>
        <taxon>Metazoa</taxon>
        <taxon>Chordata</taxon>
        <taxon>Craniata</taxon>
        <taxon>Vertebrata</taxon>
        <taxon>Euteleostomi</taxon>
        <taxon>Actinopterygii</taxon>
        <taxon>Neopterygii</taxon>
        <taxon>Teleostei</taxon>
        <taxon>Neoteleostei</taxon>
        <taxon>Acanthomorphata</taxon>
        <taxon>Carangaria</taxon>
        <taxon>Pleuronectiformes</taxon>
        <taxon>Pleuronectoidei</taxon>
        <taxon>Pleuronectidae</taxon>
        <taxon>Pleuronectes</taxon>
    </lineage>
</organism>
<keyword evidence="7 13" id="KW-0067">ATP-binding</keyword>
<evidence type="ECO:0000256" key="2">
    <source>
        <dbReference type="ARBA" id="ARBA00008314"/>
    </source>
</evidence>
<dbReference type="Gene3D" id="1.20.58.530">
    <property type="match status" value="1"/>
</dbReference>
<sequence>MSTDGEMQCYGPAAVYLRKPERERIEAQTLPFDAKTAVFVVEAAEMYLKGKLVKKEGGKATVETDSGKTLTVKEDDIHPRNPPKFDKLEDMVMMTHLNEPCVLYNLKERYASWMIYTYSGLFCVVVNPYKWLPVYDSIVVEGYRGKKRIEAPPHIFSISDNAYQFMLTDRENQSVLITGESGAGKTVNTKRVIQYFATIAALGAKKTEPVAASKIQGSLEDQIIAANPLLESYGNAKTVRNDNSSRFGKFIRIHFGTSGKLSSADIETYLLEKSRVTFQLSAERSYHIFYQLMTGHQPDLIDALLITTNPYDYHMISQGEITVKSINDVEEFIATDTAIDILGFTNDEKIGIYKLTGAVMHHGNMKFKQKQREEQAEPDGNEVADKIAYLLGLNSADMLKCLCYPRVKVGNEMVTKGQTVPQVGNSVSALCKSIYEKMFLWMVIRINEMLDTKQARQYYIGVLDIAGFEIFDYNSLEQLCINFTNEKLQQFFNHHMFVLEQEEYKKEGIEWEFIDFGMDLAACIELIEKPMGIFSILEEECMFPKASDTTFKNKLHEQHLGKTKAFDKPKPGKGKAEAHFSLVHYAGTVDYSITGWLEKNKDPLNSSVVQLYQKASNKLLCLLYAAHPGADEAAAGKKGAKKKGGSFQTVSCVFRENLGKLMTNLRSTHPHFVRCLIPNETKTPGLMENFLVIHQLRCNGVLEGIRICRKGFPSRILYGDFKQRYKVLNASVIPEGQFIDNKKCAEKLLGSIDVDHTQYKFGHTKVFFKAGLLGDLEEMRDEKLTLLVTMTQALARGFVMRLAFVKMMERRESIYSIQYNIRSFMNVKNWPWMNLYFKIKPLLKSAETEKELIQMKENYDKMKTDLATALAKKKELEEKMVSLLQEKNDLQLQVASEGDNLTDAEERCEGLIKSKIQLEAKLKETSERLEDEEEMNAELTAKKRKLEDECSELKKDIDDLELTLAKVEKEKHATENKVKNLTEEMSCQDESIAKLTKEKKALQESHQQTLDDLQAEEDKVNTLTKAKTKLEQQVDDLEGSLEQEKKLRMDLERSKRKLEGDLKLSQESVMDLENDKQQSDEKIKKKDFEISQYLSKIEDEQSLGAQLQKKIKELQARIEELEEEIEAERAARAKVEKQRADLSRELEEISERLEEAGGATASQIEVNKKREAEFQKLRRDLEESTLQHEATASSLRKKQADSVAELGEQIDNLQRVKQKLEKEKSEYKMEIDDLSSNMEAVAKAKGNLEKMCRTLEDQLGELKAKSDESIRQLNDNNAQRARLLTENGEFSRQLEEKEALVSQLTRGKQAYTQQVEELKRHIEEEVKAKNALAHAVQSSRHDCDLLREQFEEEQEAKAELQRGMSKANSEVAQWRSKYETDAIQRTEELEESKKKLAQRLQEAEESIEAVNSKCASLEKTKQRLQAEVEDLMIDVERANSLAANLDKKQRNFDKVLSEWKQKYEESQSELEGSLKEARSLSTELFKMKNSYEESLDQLETLKRENKNLQQEISDLTEQLGETGKSIHELEKSKKTVETEKSEIQTALEEAEGTLEHEEAKILRIQLELNQIKGEVDRKLAEKDEEMEQIKRNSQRVMDSMQTTLDSEVRSRNDALRIKKKMEGDLNEMEVQLSHANRQASEAQKQLRNVQGQLKDAQLHLDDAVRGQEDMKEQVAMVERRNGLMLAEIEELRAALEQTERGRKVAEQELVDASERVSLLHSQNTSLLNTKKKLESDLVQVQGEVDDTIQEARNAEEKAKKAITDAAMMSEELKKEQDTSAHLERMKKNLEVTVKDLQHRLDEAENLAMKGGKKQLQKLESRVRELESEVEAEQRRGADAVKGVRKYERRVKELIYQTEEDKKNVSRLQDLVDKLQLKVKAYKRQAEDAEEQANTHMSRCRKVQNEMEEAQERADIAESQVNKMRVKSRDSGKSDSAE</sequence>
<dbReference type="Gene3D" id="1.20.5.340">
    <property type="match status" value="5"/>
</dbReference>
<evidence type="ECO:0000256" key="3">
    <source>
        <dbReference type="ARBA" id="ARBA00022433"/>
    </source>
</evidence>
<dbReference type="FunFam" id="1.20.5.340:FF:000004">
    <property type="entry name" value="Myosin heavy chain"/>
    <property type="match status" value="1"/>
</dbReference>
<accession>A0A9N7VHW6</accession>
<evidence type="ECO:0000256" key="6">
    <source>
        <dbReference type="ARBA" id="ARBA00022741"/>
    </source>
</evidence>
<comment type="similarity">
    <text evidence="2 13">Belongs to the TRAFAC class myosin-kinesin ATPase superfamily. Myosin family.</text>
</comment>
<evidence type="ECO:0000256" key="5">
    <source>
        <dbReference type="ARBA" id="ARBA00022490"/>
    </source>
</evidence>
<dbReference type="PANTHER" id="PTHR45615:SF44">
    <property type="entry name" value="MYOSIN HEAVY CHAIN 4-RELATED"/>
    <property type="match status" value="1"/>
</dbReference>
<evidence type="ECO:0000256" key="12">
    <source>
        <dbReference type="ARBA" id="ARBA00023203"/>
    </source>
</evidence>
<keyword evidence="10 13" id="KW-0505">Motor protein</keyword>
<gene>
    <name evidence="17" type="ORF">PLEPLA_LOCUS37382</name>
</gene>
<dbReference type="GO" id="GO:0030016">
    <property type="term" value="C:myofibril"/>
    <property type="evidence" value="ECO:0007669"/>
    <property type="project" value="UniProtKB-SubCell"/>
</dbReference>
<dbReference type="PRINTS" id="PR00193">
    <property type="entry name" value="MYOSINHEAVY"/>
</dbReference>
<dbReference type="FunFam" id="1.20.5.340:FF:000003">
    <property type="entry name" value="Myosin heavy chain"/>
    <property type="match status" value="1"/>
</dbReference>
<dbReference type="InterPro" id="IPR001609">
    <property type="entry name" value="Myosin_head_motor_dom-like"/>
</dbReference>
<keyword evidence="12 13" id="KW-0009">Actin-binding</keyword>
<dbReference type="FunFam" id="1.10.10.820:FF:000001">
    <property type="entry name" value="Myosin heavy chain"/>
    <property type="match status" value="1"/>
</dbReference>
<dbReference type="FunFam" id="1.20.58.530:FF:000001">
    <property type="entry name" value="Myosin heavy chain"/>
    <property type="match status" value="1"/>
</dbReference>
<dbReference type="GO" id="GO:0051015">
    <property type="term" value="F:actin filament binding"/>
    <property type="evidence" value="ECO:0007669"/>
    <property type="project" value="InterPro"/>
</dbReference>
<dbReference type="SMART" id="SM00242">
    <property type="entry name" value="MYSc"/>
    <property type="match status" value="1"/>
</dbReference>
<dbReference type="InterPro" id="IPR002928">
    <property type="entry name" value="Myosin_tail"/>
</dbReference>
<evidence type="ECO:0000256" key="4">
    <source>
        <dbReference type="ARBA" id="ARBA00022481"/>
    </source>
</evidence>
<evidence type="ECO:0000256" key="11">
    <source>
        <dbReference type="ARBA" id="ARBA00023179"/>
    </source>
</evidence>
<feature type="domain" description="Myosin motor" evidence="15">
    <location>
        <begin position="86"/>
        <end position="781"/>
    </location>
</feature>
<comment type="caution">
    <text evidence="17">The sequence shown here is derived from an EMBL/GenBank/DDBJ whole genome shotgun (WGS) entry which is preliminary data.</text>
</comment>
<evidence type="ECO:0000256" key="7">
    <source>
        <dbReference type="ARBA" id="ARBA00022840"/>
    </source>
</evidence>
<dbReference type="CDD" id="cd01377">
    <property type="entry name" value="MYSc_class_II"/>
    <property type="match status" value="1"/>
</dbReference>
<dbReference type="FunFam" id="1.20.5.370:FF:000002">
    <property type="entry name" value="Myosin heavy chain"/>
    <property type="match status" value="1"/>
</dbReference>
<evidence type="ECO:0000259" key="15">
    <source>
        <dbReference type="PROSITE" id="PS51456"/>
    </source>
</evidence>
<evidence type="ECO:0008006" key="19">
    <source>
        <dbReference type="Google" id="ProtNLM"/>
    </source>
</evidence>
<dbReference type="GO" id="GO:0016460">
    <property type="term" value="C:myosin II complex"/>
    <property type="evidence" value="ECO:0007669"/>
    <property type="project" value="TreeGrafter"/>
</dbReference>
<name>A0A9N7VHW6_PLEPL</name>
<dbReference type="Gene3D" id="2.30.30.360">
    <property type="entry name" value="Myosin S1 fragment, N-terminal"/>
    <property type="match status" value="1"/>
</dbReference>
<dbReference type="SUPFAM" id="SSF50084">
    <property type="entry name" value="Myosin S1 fragment, N-terminal domain"/>
    <property type="match status" value="1"/>
</dbReference>
<dbReference type="FunFam" id="3.40.850.10:FF:000024">
    <property type="entry name" value="Myosin heavy chain, isoform J"/>
    <property type="match status" value="1"/>
</dbReference>
<dbReference type="OrthoDB" id="312459at2759"/>
<dbReference type="PANTHER" id="PTHR45615">
    <property type="entry name" value="MYOSIN HEAVY CHAIN, NON-MUSCLE"/>
    <property type="match status" value="1"/>
</dbReference>
<keyword evidence="6 13" id="KW-0547">Nucleotide-binding</keyword>
<feature type="region of interest" description="Disordered" evidence="14">
    <location>
        <begin position="1181"/>
        <end position="1200"/>
    </location>
</feature>
<feature type="domain" description="Myosin N-terminal SH3-like" evidence="16">
    <location>
        <begin position="33"/>
        <end position="82"/>
    </location>
</feature>
<dbReference type="FunFam" id="1.20.5.340:FF:000013">
    <property type="entry name" value="Myosin heavy chain"/>
    <property type="match status" value="1"/>
</dbReference>
<dbReference type="FunFam" id="1.20.5.340:FF:000006">
    <property type="entry name" value="Myosin heavy chain"/>
    <property type="match status" value="1"/>
</dbReference>
<evidence type="ECO:0000313" key="18">
    <source>
        <dbReference type="Proteomes" id="UP001153269"/>
    </source>
</evidence>
<dbReference type="FunFam" id="1.20.5.340:FF:000002">
    <property type="entry name" value="Myosin heavy chain"/>
    <property type="match status" value="1"/>
</dbReference>
<dbReference type="InterPro" id="IPR014751">
    <property type="entry name" value="XRCC4-like_C"/>
</dbReference>
<dbReference type="InterPro" id="IPR008989">
    <property type="entry name" value="Myosin_S1_N"/>
</dbReference>
<evidence type="ECO:0000256" key="14">
    <source>
        <dbReference type="SAM" id="MobiDB-lite"/>
    </source>
</evidence>
<dbReference type="EMBL" id="CADEAL010004025">
    <property type="protein sequence ID" value="CAB1449697.1"/>
    <property type="molecule type" value="Genomic_DNA"/>
</dbReference>
<dbReference type="Pfam" id="PF00063">
    <property type="entry name" value="Myosin_head"/>
    <property type="match status" value="1"/>
</dbReference>
<dbReference type="Gene3D" id="1.10.10.820">
    <property type="match status" value="1"/>
</dbReference>
<dbReference type="GO" id="GO:0000146">
    <property type="term" value="F:microfilament motor activity"/>
    <property type="evidence" value="ECO:0007669"/>
    <property type="project" value="TreeGrafter"/>
</dbReference>
<dbReference type="FunFam" id="1.20.5.370:FF:000007">
    <property type="entry name" value="Myosin heavy chain"/>
    <property type="match status" value="1"/>
</dbReference>
<evidence type="ECO:0000256" key="8">
    <source>
        <dbReference type="ARBA" id="ARBA00023054"/>
    </source>
</evidence>
<dbReference type="FunFam" id="1.20.5.370:FF:000008">
    <property type="entry name" value="Myosin heavy chain"/>
    <property type="match status" value="1"/>
</dbReference>
<dbReference type="SUPFAM" id="SSF52540">
    <property type="entry name" value="P-loop containing nucleoside triphosphate hydrolases"/>
    <property type="match status" value="1"/>
</dbReference>
<dbReference type="FunFam" id="1.20.5.4820:FF:000001">
    <property type="entry name" value="Myosin heavy chain"/>
    <property type="match status" value="1"/>
</dbReference>
<keyword evidence="8" id="KW-0175">Coiled coil</keyword>
<keyword evidence="9 13" id="KW-0518">Myosin</keyword>
<evidence type="ECO:0000256" key="10">
    <source>
        <dbReference type="ARBA" id="ARBA00023175"/>
    </source>
</evidence>
<dbReference type="InterPro" id="IPR036961">
    <property type="entry name" value="Kinesin_motor_dom_sf"/>
</dbReference>
<evidence type="ECO:0000259" key="16">
    <source>
        <dbReference type="PROSITE" id="PS51844"/>
    </source>
</evidence>
<evidence type="ECO:0000256" key="13">
    <source>
        <dbReference type="PROSITE-ProRule" id="PRU00782"/>
    </source>
</evidence>
<keyword evidence="11" id="KW-0514">Muscle protein</keyword>
<feature type="compositionally biased region" description="Basic and acidic residues" evidence="14">
    <location>
        <begin position="1926"/>
        <end position="1937"/>
    </location>
</feature>
<evidence type="ECO:0000256" key="9">
    <source>
        <dbReference type="ARBA" id="ARBA00023123"/>
    </source>
</evidence>
<dbReference type="InterPro" id="IPR004009">
    <property type="entry name" value="SH3_Myosin"/>
</dbReference>
<dbReference type="PROSITE" id="PS51844">
    <property type="entry name" value="SH3_LIKE"/>
    <property type="match status" value="1"/>
</dbReference>
<dbReference type="Gene3D" id="1.20.120.720">
    <property type="entry name" value="Myosin VI head, motor domain, U50 subdomain"/>
    <property type="match status" value="1"/>
</dbReference>
<dbReference type="FunFam" id="1.20.5.370:FF:000001">
    <property type="entry name" value="Myosin heavy chain"/>
    <property type="match status" value="1"/>
</dbReference>
<feature type="region of interest" description="Actin-binding" evidence="13">
    <location>
        <begin position="658"/>
        <end position="680"/>
    </location>
</feature>
<dbReference type="PROSITE" id="PS51456">
    <property type="entry name" value="MYOSIN_MOTOR"/>
    <property type="match status" value="1"/>
</dbReference>